<keyword evidence="3" id="KW-1185">Reference proteome</keyword>
<evidence type="ECO:0000313" key="2">
    <source>
        <dbReference type="EMBL" id="ODR97098.1"/>
    </source>
</evidence>
<organism evidence="2 3">
    <name type="scientific">Methyloceanibacter superfactus</name>
    <dbReference type="NCBI Taxonomy" id="1774969"/>
    <lineage>
        <taxon>Bacteria</taxon>
        <taxon>Pseudomonadati</taxon>
        <taxon>Pseudomonadota</taxon>
        <taxon>Alphaproteobacteria</taxon>
        <taxon>Hyphomicrobiales</taxon>
        <taxon>Hyphomicrobiaceae</taxon>
        <taxon>Methyloceanibacter</taxon>
    </lineage>
</organism>
<gene>
    <name evidence="2" type="ORF">AUC69_13430</name>
</gene>
<comment type="caution">
    <text evidence="2">The sequence shown here is derived from an EMBL/GenBank/DDBJ whole genome shotgun (WGS) entry which is preliminary data.</text>
</comment>
<protein>
    <recommendedName>
        <fullName evidence="1">SH3b domain-containing protein</fullName>
    </recommendedName>
</protein>
<reference evidence="2 3" key="1">
    <citation type="journal article" date="2016" name="Environ. Microbiol.">
        <title>New Methyloceanibacter diversity from North Sea sediments includes methanotroph containing solely the soluble methane monooxygenase.</title>
        <authorList>
            <person name="Vekeman B."/>
            <person name="Kerckhof F.M."/>
            <person name="Cremers G."/>
            <person name="de Vos P."/>
            <person name="Vandamme P."/>
            <person name="Boon N."/>
            <person name="Op den Camp H.J."/>
            <person name="Heylen K."/>
        </authorList>
    </citation>
    <scope>NUCLEOTIDE SEQUENCE [LARGE SCALE GENOMIC DNA]</scope>
    <source>
        <strain evidence="2 3">R-67175</strain>
    </source>
</reference>
<feature type="domain" description="SH3b" evidence="1">
    <location>
        <begin position="15"/>
        <end position="64"/>
    </location>
</feature>
<evidence type="ECO:0000313" key="3">
    <source>
        <dbReference type="Proteomes" id="UP000094472"/>
    </source>
</evidence>
<dbReference type="STRING" id="1774969.AUC69_13430"/>
<sequence>MASGTAQALEATTTSALSLREGPGTGYARLLTMPAGARVQVKGCRDGWCTVNYDGYAGYASQSGLLRRAARGEVVEPEIWPIYPPYPYRAGHYPKVDWYDDMPPYTAISPSFYRKRFFMMAQERNRYRYMPHIFSGHGGDGYYGGDIK</sequence>
<proteinExistence type="predicted"/>
<dbReference type="EMBL" id="LPWF01000027">
    <property type="protein sequence ID" value="ODR97098.1"/>
    <property type="molecule type" value="Genomic_DNA"/>
</dbReference>
<dbReference type="Gene3D" id="2.30.30.40">
    <property type="entry name" value="SH3 Domains"/>
    <property type="match status" value="1"/>
</dbReference>
<dbReference type="AlphaFoldDB" id="A0A1E3VU78"/>
<dbReference type="InterPro" id="IPR003646">
    <property type="entry name" value="SH3-like_bac-type"/>
</dbReference>
<accession>A0A1E3VU78</accession>
<dbReference type="Proteomes" id="UP000094472">
    <property type="component" value="Unassembled WGS sequence"/>
</dbReference>
<name>A0A1E3VU78_9HYPH</name>
<dbReference type="Pfam" id="PF08239">
    <property type="entry name" value="SH3_3"/>
    <property type="match status" value="1"/>
</dbReference>
<evidence type="ECO:0000259" key="1">
    <source>
        <dbReference type="Pfam" id="PF08239"/>
    </source>
</evidence>